<keyword evidence="2" id="KW-0560">Oxidoreductase</keyword>
<dbReference type="FunFam" id="3.40.50.720:FF:000084">
    <property type="entry name" value="Short-chain dehydrogenase reductase"/>
    <property type="match status" value="1"/>
</dbReference>
<evidence type="ECO:0000256" key="1">
    <source>
        <dbReference type="ARBA" id="ARBA00006484"/>
    </source>
</evidence>
<feature type="domain" description="Ketoreductase" evidence="3">
    <location>
        <begin position="15"/>
        <end position="191"/>
    </location>
</feature>
<dbReference type="InterPro" id="IPR020904">
    <property type="entry name" value="Sc_DH/Rdtase_CS"/>
</dbReference>
<evidence type="ECO:0000313" key="5">
    <source>
        <dbReference type="Proteomes" id="UP000182063"/>
    </source>
</evidence>
<dbReference type="PRINTS" id="PR00081">
    <property type="entry name" value="GDHRDH"/>
</dbReference>
<evidence type="ECO:0000313" key="4">
    <source>
        <dbReference type="EMBL" id="API58699.1"/>
    </source>
</evidence>
<accession>A0A1L3ZSW9</accession>
<dbReference type="GO" id="GO:0016616">
    <property type="term" value="F:oxidoreductase activity, acting on the CH-OH group of donors, NAD or NADP as acceptor"/>
    <property type="evidence" value="ECO:0007669"/>
    <property type="project" value="TreeGrafter"/>
</dbReference>
<dbReference type="EMBL" id="CP018221">
    <property type="protein sequence ID" value="API58699.1"/>
    <property type="molecule type" value="Genomic_DNA"/>
</dbReference>
<dbReference type="InterPro" id="IPR036291">
    <property type="entry name" value="NAD(P)-bd_dom_sf"/>
</dbReference>
<dbReference type="Gene3D" id="3.40.50.720">
    <property type="entry name" value="NAD(P)-binding Rossmann-like Domain"/>
    <property type="match status" value="1"/>
</dbReference>
<dbReference type="SMART" id="SM00822">
    <property type="entry name" value="PKS_KR"/>
    <property type="match status" value="1"/>
</dbReference>
<dbReference type="SUPFAM" id="SSF51735">
    <property type="entry name" value="NAD(P)-binding Rossmann-fold domains"/>
    <property type="match status" value="1"/>
</dbReference>
<reference evidence="5" key="1">
    <citation type="submission" date="2016-11" db="EMBL/GenBank/DDBJ databases">
        <title>Complete Genome Sequence of alachlor-degrading Sphingomonas sp. strain JJ-A5.</title>
        <authorList>
            <person name="Lee H."/>
            <person name="Ka J.-O."/>
        </authorList>
    </citation>
    <scope>NUCLEOTIDE SEQUENCE [LARGE SCALE GENOMIC DNA]</scope>
    <source>
        <strain evidence="5">JJ-A5</strain>
    </source>
</reference>
<sequence length="265" mass="27418">MKIKVGIVAGRLRDKVSIVTGGAGGIGFAIAKRFVEEGSFVVIADVSIERCNEACKTLGDNALPLQLNVLELSSIDEMVKNVLDWQGRIDILINAAGVWGMENILDVTPDEFDRIIGINLKGLVFTTAAVARQMASNGGGAIVNFASAAARRGAAGSAIYSASKAGVMSVTQAAAQELSASGIRVNAIAPGAVQTSMWDAVKIAYSSSTVDGEPIDMETVQSSSTPAGRLANAEDCVGTVLFLASEESAFVVGQTVNVDGGLYMN</sequence>
<dbReference type="PROSITE" id="PS00061">
    <property type="entry name" value="ADH_SHORT"/>
    <property type="match status" value="1"/>
</dbReference>
<dbReference type="PANTHER" id="PTHR42760:SF133">
    <property type="entry name" value="3-OXOACYL-[ACYL-CARRIER-PROTEIN] REDUCTASE"/>
    <property type="match status" value="1"/>
</dbReference>
<name>A0A1L3ZSW9_9SPHN</name>
<keyword evidence="5" id="KW-1185">Reference proteome</keyword>
<gene>
    <name evidence="4" type="ORF">BSL82_04710</name>
</gene>
<comment type="similarity">
    <text evidence="1">Belongs to the short-chain dehydrogenases/reductases (SDR) family.</text>
</comment>
<dbReference type="PANTHER" id="PTHR42760">
    <property type="entry name" value="SHORT-CHAIN DEHYDROGENASES/REDUCTASES FAMILY MEMBER"/>
    <property type="match status" value="1"/>
</dbReference>
<dbReference type="KEGG" id="sphj:BSL82_04710"/>
<dbReference type="CDD" id="cd05233">
    <property type="entry name" value="SDR_c"/>
    <property type="match status" value="1"/>
</dbReference>
<dbReference type="InterPro" id="IPR002347">
    <property type="entry name" value="SDR_fam"/>
</dbReference>
<organism evidence="4 5">
    <name type="scientific">Tardibacter chloracetimidivorans</name>
    <dbReference type="NCBI Taxonomy" id="1921510"/>
    <lineage>
        <taxon>Bacteria</taxon>
        <taxon>Pseudomonadati</taxon>
        <taxon>Pseudomonadota</taxon>
        <taxon>Alphaproteobacteria</taxon>
        <taxon>Sphingomonadales</taxon>
        <taxon>Sphingomonadaceae</taxon>
        <taxon>Tardibacter</taxon>
    </lineage>
</organism>
<proteinExistence type="inferred from homology"/>
<dbReference type="PRINTS" id="PR00080">
    <property type="entry name" value="SDRFAMILY"/>
</dbReference>
<protein>
    <recommendedName>
        <fullName evidence="3">Ketoreductase domain-containing protein</fullName>
    </recommendedName>
</protein>
<evidence type="ECO:0000256" key="2">
    <source>
        <dbReference type="ARBA" id="ARBA00023002"/>
    </source>
</evidence>
<dbReference type="NCBIfam" id="NF005559">
    <property type="entry name" value="PRK07231.1"/>
    <property type="match status" value="1"/>
</dbReference>
<dbReference type="STRING" id="1921510.BSL82_04710"/>
<dbReference type="Proteomes" id="UP000182063">
    <property type="component" value="Chromosome"/>
</dbReference>
<dbReference type="Pfam" id="PF13561">
    <property type="entry name" value="adh_short_C2"/>
    <property type="match status" value="1"/>
</dbReference>
<dbReference type="AlphaFoldDB" id="A0A1L3ZSW9"/>
<evidence type="ECO:0000259" key="3">
    <source>
        <dbReference type="SMART" id="SM00822"/>
    </source>
</evidence>
<dbReference type="RefSeq" id="WP_072596257.1">
    <property type="nucleotide sequence ID" value="NZ_CP018221.1"/>
</dbReference>
<dbReference type="InterPro" id="IPR057326">
    <property type="entry name" value="KR_dom"/>
</dbReference>